<comment type="caution">
    <text evidence="2">The sequence shown here is derived from an EMBL/GenBank/DDBJ whole genome shotgun (WGS) entry which is preliminary data.</text>
</comment>
<evidence type="ECO:0000313" key="3">
    <source>
        <dbReference type="Proteomes" id="UP000037685"/>
    </source>
</evidence>
<reference evidence="2 3" key="1">
    <citation type="submission" date="2015-07" db="EMBL/GenBank/DDBJ databases">
        <authorList>
            <person name="Noorani M."/>
        </authorList>
    </citation>
    <scope>NUCLEOTIDE SEQUENCE [LARGE SCALE GENOMIC DNA]</scope>
    <source>
        <strain evidence="3">ATCC 25104 / DSM 625 / JCM 10724 / NBRC 103206 / NCIMB 11243 / YT-1</strain>
    </source>
</reference>
<dbReference type="EMBL" id="LHCI01000106">
    <property type="protein sequence ID" value="KOX90831.1"/>
    <property type="molecule type" value="Genomic_DNA"/>
</dbReference>
<proteinExistence type="predicted"/>
<feature type="region of interest" description="Disordered" evidence="1">
    <location>
        <begin position="120"/>
        <end position="142"/>
    </location>
</feature>
<name>A0A0M9AHM7_THEAQ</name>
<gene>
    <name evidence="2" type="ORF">BVI061214_02026</name>
</gene>
<dbReference type="RefSeq" id="WP_053768308.1">
    <property type="nucleotide sequence ID" value="NZ_LHCI01000106.1"/>
</dbReference>
<evidence type="ECO:0000313" key="2">
    <source>
        <dbReference type="EMBL" id="KOX90831.1"/>
    </source>
</evidence>
<protein>
    <submittedName>
        <fullName evidence="2">Uncharacterized protein</fullName>
    </submittedName>
</protein>
<organism evidence="2 3">
    <name type="scientific">Thermus aquaticus</name>
    <dbReference type="NCBI Taxonomy" id="271"/>
    <lineage>
        <taxon>Bacteria</taxon>
        <taxon>Thermotogati</taxon>
        <taxon>Deinococcota</taxon>
        <taxon>Deinococci</taxon>
        <taxon>Thermales</taxon>
        <taxon>Thermaceae</taxon>
        <taxon>Thermus</taxon>
    </lineage>
</organism>
<dbReference type="AlphaFoldDB" id="A0A0M9AHM7"/>
<dbReference type="PATRIC" id="fig|271.14.peg.2106"/>
<sequence>MPRMREKYGSRKALVRRLWSAIRKTAKLLEHEDPQVALRAAHALATLTPAYRAAYQEMEEEDPAMRRGREEAQRKSKELVALEGQAIAWVVSNTLFGLERPIPEDPRVRAMLVQWGHLTPEEAFPEGEAKPLPALEGGEDGP</sequence>
<dbReference type="Proteomes" id="UP000037685">
    <property type="component" value="Unassembled WGS sequence"/>
</dbReference>
<evidence type="ECO:0000256" key="1">
    <source>
        <dbReference type="SAM" id="MobiDB-lite"/>
    </source>
</evidence>
<accession>A0A0M9AHM7</accession>